<evidence type="ECO:0000256" key="5">
    <source>
        <dbReference type="ARBA" id="ARBA00022989"/>
    </source>
</evidence>
<accession>A0A482VBP2</accession>
<dbReference type="Proteomes" id="UP000292052">
    <property type="component" value="Unassembled WGS sequence"/>
</dbReference>
<dbReference type="GO" id="GO:0098552">
    <property type="term" value="C:side of membrane"/>
    <property type="evidence" value="ECO:0007669"/>
    <property type="project" value="UniProtKB-KW"/>
</dbReference>
<organism evidence="10 11">
    <name type="scientific">Asbolus verrucosus</name>
    <name type="common">Desert ironclad beetle</name>
    <dbReference type="NCBI Taxonomy" id="1661398"/>
    <lineage>
        <taxon>Eukaryota</taxon>
        <taxon>Metazoa</taxon>
        <taxon>Ecdysozoa</taxon>
        <taxon>Arthropoda</taxon>
        <taxon>Hexapoda</taxon>
        <taxon>Insecta</taxon>
        <taxon>Pterygota</taxon>
        <taxon>Neoptera</taxon>
        <taxon>Endopterygota</taxon>
        <taxon>Coleoptera</taxon>
        <taxon>Polyphaga</taxon>
        <taxon>Cucujiformia</taxon>
        <taxon>Tenebrionidae</taxon>
        <taxon>Pimeliinae</taxon>
        <taxon>Asbolus</taxon>
    </lineage>
</organism>
<dbReference type="OrthoDB" id="75169at2759"/>
<keyword evidence="6" id="KW-0472">Membrane</keyword>
<keyword evidence="8" id="KW-0449">Lipoprotein</keyword>
<keyword evidence="4 9" id="KW-0732">Signal</keyword>
<keyword evidence="11" id="KW-1185">Reference proteome</keyword>
<evidence type="ECO:0000256" key="9">
    <source>
        <dbReference type="SAM" id="SignalP"/>
    </source>
</evidence>
<feature type="signal peptide" evidence="9">
    <location>
        <begin position="1"/>
        <end position="20"/>
    </location>
</feature>
<evidence type="ECO:0000256" key="8">
    <source>
        <dbReference type="ARBA" id="ARBA00023288"/>
    </source>
</evidence>
<proteinExistence type="predicted"/>
<evidence type="ECO:0000313" key="11">
    <source>
        <dbReference type="Proteomes" id="UP000292052"/>
    </source>
</evidence>
<dbReference type="InterPro" id="IPR031424">
    <property type="entry name" value="QVR-like"/>
</dbReference>
<dbReference type="PANTHER" id="PTHR33562">
    <property type="entry name" value="ATILLA, ISOFORM B-RELATED-RELATED"/>
    <property type="match status" value="1"/>
</dbReference>
<evidence type="ECO:0000256" key="1">
    <source>
        <dbReference type="ARBA" id="ARBA00004589"/>
    </source>
</evidence>
<evidence type="ECO:0000256" key="2">
    <source>
        <dbReference type="ARBA" id="ARBA00022622"/>
    </source>
</evidence>
<dbReference type="InterPro" id="IPR050975">
    <property type="entry name" value="Sleep_regulator"/>
</dbReference>
<evidence type="ECO:0000256" key="4">
    <source>
        <dbReference type="ARBA" id="ARBA00022729"/>
    </source>
</evidence>
<keyword evidence="5" id="KW-1133">Transmembrane helix</keyword>
<dbReference type="EMBL" id="QDEB01118658">
    <property type="protein sequence ID" value="RZB40459.1"/>
    <property type="molecule type" value="Genomic_DNA"/>
</dbReference>
<evidence type="ECO:0000313" key="10">
    <source>
        <dbReference type="EMBL" id="RZB40459.1"/>
    </source>
</evidence>
<reference evidence="10 11" key="1">
    <citation type="submission" date="2017-03" db="EMBL/GenBank/DDBJ databases">
        <title>Genome of the blue death feigning beetle - Asbolus verrucosus.</title>
        <authorList>
            <person name="Rider S.D."/>
        </authorList>
    </citation>
    <scope>NUCLEOTIDE SEQUENCE [LARGE SCALE GENOMIC DNA]</scope>
    <source>
        <strain evidence="10">Butters</strain>
        <tissue evidence="10">Head and leg muscle</tissue>
    </source>
</reference>
<comment type="caution">
    <text evidence="10">The sequence shown here is derived from an EMBL/GenBank/DDBJ whole genome shotgun (WGS) entry which is preliminary data.</text>
</comment>
<dbReference type="GO" id="GO:0032222">
    <property type="term" value="P:regulation of synaptic transmission, cholinergic"/>
    <property type="evidence" value="ECO:0007669"/>
    <property type="project" value="InterPro"/>
</dbReference>
<evidence type="ECO:0000256" key="7">
    <source>
        <dbReference type="ARBA" id="ARBA00023180"/>
    </source>
</evidence>
<dbReference type="Pfam" id="PF17064">
    <property type="entry name" value="QVR"/>
    <property type="match status" value="1"/>
</dbReference>
<dbReference type="PANTHER" id="PTHR33562:SF30">
    <property type="entry name" value="LD40063P"/>
    <property type="match status" value="1"/>
</dbReference>
<sequence>MLHLGLFLTVLFVAVQNGWALRCWSCSSDLDPSCRDYFNATKLQQQRSYFQQVNYNNQYQGGNTMPMLTDCSNNLGQVFGQKQVCVKEIINQPYGKTSISRHCQSVSNQQEVGTCPNMGRDREFCEYCDSDGCNAAAGLKANVLAAMAVPCVLLFFLSR</sequence>
<dbReference type="AlphaFoldDB" id="A0A482VBP2"/>
<gene>
    <name evidence="10" type="ORF">BDFB_004506</name>
</gene>
<dbReference type="GO" id="GO:0030431">
    <property type="term" value="P:sleep"/>
    <property type="evidence" value="ECO:0007669"/>
    <property type="project" value="InterPro"/>
</dbReference>
<name>A0A482VBP2_ASBVE</name>
<feature type="chain" id="PRO_5019828032" evidence="9">
    <location>
        <begin position="21"/>
        <end position="159"/>
    </location>
</feature>
<keyword evidence="3" id="KW-0812">Transmembrane</keyword>
<keyword evidence="2" id="KW-0336">GPI-anchor</keyword>
<protein>
    <submittedName>
        <fullName evidence="10">Uncharacterized protein</fullName>
    </submittedName>
</protein>
<keyword evidence="7" id="KW-0325">Glycoprotein</keyword>
<comment type="subcellular location">
    <subcellularLocation>
        <location evidence="1">Membrane</location>
        <topology evidence="1">Lipid-anchor</topology>
        <topology evidence="1">GPI-anchor</topology>
    </subcellularLocation>
</comment>
<evidence type="ECO:0000256" key="6">
    <source>
        <dbReference type="ARBA" id="ARBA00023136"/>
    </source>
</evidence>
<evidence type="ECO:0000256" key="3">
    <source>
        <dbReference type="ARBA" id="ARBA00022692"/>
    </source>
</evidence>